<dbReference type="PROSITE" id="PS00108">
    <property type="entry name" value="PROTEIN_KINASE_ST"/>
    <property type="match status" value="1"/>
</dbReference>
<dbReference type="AlphaFoldDB" id="A0A814AF74"/>
<keyword evidence="4" id="KW-0342">GTP-binding</keyword>
<dbReference type="InterPro" id="IPR000217">
    <property type="entry name" value="Tubulin"/>
</dbReference>
<dbReference type="InterPro" id="IPR003008">
    <property type="entry name" value="Tubulin_FtsZ_GTPase"/>
</dbReference>
<dbReference type="InterPro" id="IPR035897">
    <property type="entry name" value="Toll_tir_struct_dom_sf"/>
</dbReference>
<dbReference type="Gene3D" id="3.40.50.1440">
    <property type="entry name" value="Tubulin/FtsZ, GTPase domain"/>
    <property type="match status" value="1"/>
</dbReference>
<dbReference type="Pfam" id="PF00091">
    <property type="entry name" value="Tubulin"/>
    <property type="match status" value="1"/>
</dbReference>
<dbReference type="GO" id="GO:0005524">
    <property type="term" value="F:ATP binding"/>
    <property type="evidence" value="ECO:0007669"/>
    <property type="project" value="InterPro"/>
</dbReference>
<sequence>MSEKEEFDVFISYNWDTKDKVKKLHEKLKNEGLKVWRDDTEMEHNNSPLTEQLAQAIKKSKIFLSCITQKYSESKNCKLEFQYANDINKIVVILFLDRLKIEELGGIGFVMSGLVRINCYKHPDTWFDEDFDEILKSINQNLKDLDKKNQVDDQTIKGQYKLIKKLGEGSEAVVFKIEDLNDKKTKYKALKQFKNINLSNNRLIEKEVELMKKVDNQNIIKYLDFFYEKVKYATIYFILTDYYEDGTLDEEIALQRATKKPLAFHDIISWSSQLLNGIQYLHDHDEQIIHRDIKPENIFLSGRKLVLGDLGHAKSLAQNVGGKKSKTSRNLNFGTDNYIAPEIIELDDEYTQKVDIWSYGCVLYEMIKLKKLFDGGSSREIERKIQKFKNQDLMSKLISSNVSPILVNVLKCSLVNNPKERLTAKELDKVLKGEKVPNLDEKENNLSENAEITELKSTNSIKKKSNMTQNKRSNTPTLPRIPSASSRPSSSTQIDSVPSLPKLDSKIAQVPSVSAIASSEEKREIICLHIGQAGTKIGTEFWNLLSNEHGIDRDGRMKFKKNFTYHPFFSQDNTNKLIPRTLFIDTDPSLINHIRKYEFKNLLNPNQFVTDREECGLYTKRYSEIGRRLKDNVLNSLRQIIEETSNIQGFFIFNGISGGCSGLKNNLIEDLSSQFSKSSIFDMIVLPSQNFTTNVAEIYNATLALNQNLTSCSILFENEAIFKSCLSNGFKSEDLTFKNINKIIAECCSRISSSLRFDSTLNKSMDEIYQNLVRSQNLNHIFTTYSHINSSKNFLNHNQLMDSLFDENNKLISCKLGSCKFSNVCALFRGKNVNNDEVEKVMFNFKNKQEKDCQIDLECKTGIVKYNQYFNQSEHNNMSACLMSSGTFFTQFTEKLVESFDLIYEKKSFLDEYINDGIDLGEFTEARENFISLNEEYNSLFFGKEEEGTEGEEGGVGEE</sequence>
<evidence type="ECO:0000313" key="8">
    <source>
        <dbReference type="EMBL" id="CAF0911769.1"/>
    </source>
</evidence>
<dbReference type="InterPro" id="IPR011009">
    <property type="entry name" value="Kinase-like_dom_sf"/>
</dbReference>
<dbReference type="Pfam" id="PF13676">
    <property type="entry name" value="TIR_2"/>
    <property type="match status" value="1"/>
</dbReference>
<dbReference type="Gene3D" id="3.30.1330.20">
    <property type="entry name" value="Tubulin/FtsZ, C-terminal domain"/>
    <property type="match status" value="1"/>
</dbReference>
<dbReference type="SUPFAM" id="SSF52200">
    <property type="entry name" value="Toll/Interleukin receptor TIR domain"/>
    <property type="match status" value="1"/>
</dbReference>
<dbReference type="PROSITE" id="PS50011">
    <property type="entry name" value="PROTEIN_KINASE_DOM"/>
    <property type="match status" value="1"/>
</dbReference>
<dbReference type="GO" id="GO:0005874">
    <property type="term" value="C:microtubule"/>
    <property type="evidence" value="ECO:0007669"/>
    <property type="project" value="UniProtKB-KW"/>
</dbReference>
<evidence type="ECO:0008006" key="10">
    <source>
        <dbReference type="Google" id="ProtNLM"/>
    </source>
</evidence>
<accession>A0A814AF74</accession>
<evidence type="ECO:0000256" key="5">
    <source>
        <dbReference type="SAM" id="MobiDB-lite"/>
    </source>
</evidence>
<evidence type="ECO:0000256" key="1">
    <source>
        <dbReference type="ARBA" id="ARBA00009636"/>
    </source>
</evidence>
<protein>
    <recommendedName>
        <fullName evidence="10">Protein kinase domain-containing protein</fullName>
    </recommendedName>
</protein>
<keyword evidence="2" id="KW-0493">Microtubule</keyword>
<dbReference type="InterPro" id="IPR000157">
    <property type="entry name" value="TIR_dom"/>
</dbReference>
<dbReference type="GO" id="GO:0004672">
    <property type="term" value="F:protein kinase activity"/>
    <property type="evidence" value="ECO:0007669"/>
    <property type="project" value="InterPro"/>
</dbReference>
<dbReference type="SMART" id="SM00220">
    <property type="entry name" value="S_TKc"/>
    <property type="match status" value="1"/>
</dbReference>
<feature type="domain" description="Protein kinase" evidence="6">
    <location>
        <begin position="160"/>
        <end position="439"/>
    </location>
</feature>
<dbReference type="InterPro" id="IPR008280">
    <property type="entry name" value="Tub_FtsZ_C"/>
</dbReference>
<dbReference type="Gene3D" id="1.10.287.600">
    <property type="entry name" value="Helix hairpin bin"/>
    <property type="match status" value="1"/>
</dbReference>
<dbReference type="SUPFAM" id="SSF56112">
    <property type="entry name" value="Protein kinase-like (PK-like)"/>
    <property type="match status" value="1"/>
</dbReference>
<feature type="compositionally biased region" description="Low complexity" evidence="5">
    <location>
        <begin position="480"/>
        <end position="491"/>
    </location>
</feature>
<organism evidence="8 9">
    <name type="scientific">Brachionus calyciflorus</name>
    <dbReference type="NCBI Taxonomy" id="104777"/>
    <lineage>
        <taxon>Eukaryota</taxon>
        <taxon>Metazoa</taxon>
        <taxon>Spiralia</taxon>
        <taxon>Gnathifera</taxon>
        <taxon>Rotifera</taxon>
        <taxon>Eurotatoria</taxon>
        <taxon>Monogononta</taxon>
        <taxon>Pseudotrocha</taxon>
        <taxon>Ploima</taxon>
        <taxon>Brachionidae</taxon>
        <taxon>Brachionus</taxon>
    </lineage>
</organism>
<evidence type="ECO:0000256" key="2">
    <source>
        <dbReference type="ARBA" id="ARBA00022701"/>
    </source>
</evidence>
<dbReference type="GO" id="GO:0007017">
    <property type="term" value="P:microtubule-based process"/>
    <property type="evidence" value="ECO:0007669"/>
    <property type="project" value="InterPro"/>
</dbReference>
<dbReference type="InterPro" id="IPR008271">
    <property type="entry name" value="Ser/Thr_kinase_AS"/>
</dbReference>
<dbReference type="PROSITE" id="PS50104">
    <property type="entry name" value="TIR"/>
    <property type="match status" value="1"/>
</dbReference>
<dbReference type="GO" id="GO:0005525">
    <property type="term" value="F:GTP binding"/>
    <property type="evidence" value="ECO:0007669"/>
    <property type="project" value="UniProtKB-KW"/>
</dbReference>
<dbReference type="GO" id="GO:0007165">
    <property type="term" value="P:signal transduction"/>
    <property type="evidence" value="ECO:0007669"/>
    <property type="project" value="InterPro"/>
</dbReference>
<dbReference type="InterPro" id="IPR037103">
    <property type="entry name" value="Tubulin/FtsZ-like_C"/>
</dbReference>
<feature type="domain" description="TIR" evidence="7">
    <location>
        <begin position="5"/>
        <end position="138"/>
    </location>
</feature>
<evidence type="ECO:0000259" key="6">
    <source>
        <dbReference type="PROSITE" id="PS50011"/>
    </source>
</evidence>
<dbReference type="Gene3D" id="3.40.50.10140">
    <property type="entry name" value="Toll/interleukin-1 receptor homology (TIR) domain"/>
    <property type="match status" value="1"/>
</dbReference>
<dbReference type="InterPro" id="IPR000719">
    <property type="entry name" value="Prot_kinase_dom"/>
</dbReference>
<gene>
    <name evidence="8" type="ORF">OXX778_LOCUS11942</name>
</gene>
<dbReference type="EMBL" id="CAJNOC010002090">
    <property type="protein sequence ID" value="CAF0911769.1"/>
    <property type="molecule type" value="Genomic_DNA"/>
</dbReference>
<evidence type="ECO:0000313" key="9">
    <source>
        <dbReference type="Proteomes" id="UP000663879"/>
    </source>
</evidence>
<feature type="region of interest" description="Disordered" evidence="5">
    <location>
        <begin position="441"/>
        <end position="500"/>
    </location>
</feature>
<dbReference type="SMART" id="SM00255">
    <property type="entry name" value="TIR"/>
    <property type="match status" value="1"/>
</dbReference>
<reference evidence="8" key="1">
    <citation type="submission" date="2021-02" db="EMBL/GenBank/DDBJ databases">
        <authorList>
            <person name="Nowell W R."/>
        </authorList>
    </citation>
    <scope>NUCLEOTIDE SEQUENCE</scope>
    <source>
        <strain evidence="8">Ploen Becks lab</strain>
    </source>
</reference>
<name>A0A814AF74_9BILA</name>
<feature type="compositionally biased region" description="Polar residues" evidence="5">
    <location>
        <begin position="446"/>
        <end position="477"/>
    </location>
</feature>
<keyword evidence="3" id="KW-0547">Nucleotide-binding</keyword>
<dbReference type="Pfam" id="PF00069">
    <property type="entry name" value="Pkinase"/>
    <property type="match status" value="1"/>
</dbReference>
<dbReference type="OrthoDB" id="10482028at2759"/>
<dbReference type="PRINTS" id="PR01161">
    <property type="entry name" value="TUBULIN"/>
</dbReference>
<proteinExistence type="inferred from homology"/>
<dbReference type="SUPFAM" id="SSF55307">
    <property type="entry name" value="Tubulin C-terminal domain-like"/>
    <property type="match status" value="1"/>
</dbReference>
<evidence type="ECO:0000259" key="7">
    <source>
        <dbReference type="PROSITE" id="PS50104"/>
    </source>
</evidence>
<dbReference type="InterPro" id="IPR036525">
    <property type="entry name" value="Tubulin/FtsZ_GTPase_sf"/>
</dbReference>
<comment type="similarity">
    <text evidence="1">Belongs to the tubulin family.</text>
</comment>
<dbReference type="Gene3D" id="1.10.510.10">
    <property type="entry name" value="Transferase(Phosphotransferase) domain 1"/>
    <property type="match status" value="1"/>
</dbReference>
<comment type="caution">
    <text evidence="8">The sequence shown here is derived from an EMBL/GenBank/DDBJ whole genome shotgun (WGS) entry which is preliminary data.</text>
</comment>
<dbReference type="PANTHER" id="PTHR11588">
    <property type="entry name" value="TUBULIN"/>
    <property type="match status" value="1"/>
</dbReference>
<dbReference type="InterPro" id="IPR023123">
    <property type="entry name" value="Tubulin_C"/>
</dbReference>
<evidence type="ECO:0000256" key="4">
    <source>
        <dbReference type="ARBA" id="ARBA00023134"/>
    </source>
</evidence>
<dbReference type="Gene3D" id="3.30.200.20">
    <property type="entry name" value="Phosphorylase Kinase, domain 1"/>
    <property type="match status" value="1"/>
</dbReference>
<dbReference type="SMART" id="SM00864">
    <property type="entry name" value="Tubulin"/>
    <property type="match status" value="1"/>
</dbReference>
<dbReference type="SUPFAM" id="SSF52490">
    <property type="entry name" value="Tubulin nucleotide-binding domain-like"/>
    <property type="match status" value="1"/>
</dbReference>
<keyword evidence="9" id="KW-1185">Reference proteome</keyword>
<evidence type="ECO:0000256" key="3">
    <source>
        <dbReference type="ARBA" id="ARBA00022741"/>
    </source>
</evidence>
<dbReference type="Proteomes" id="UP000663879">
    <property type="component" value="Unassembled WGS sequence"/>
</dbReference>